<protein>
    <submittedName>
        <fullName evidence="2">Uncharacterized protein</fullName>
    </submittedName>
</protein>
<keyword evidence="3" id="KW-1185">Reference proteome</keyword>
<evidence type="ECO:0000313" key="3">
    <source>
        <dbReference type="Proteomes" id="UP000007264"/>
    </source>
</evidence>
<dbReference type="GeneID" id="17038367"/>
<accession>I0YPS2</accession>
<dbReference type="KEGG" id="csl:COCSUDRAFT_67342"/>
<name>I0YPS2_COCSC</name>
<gene>
    <name evidence="2" type="ORF">COCSUDRAFT_67342</name>
</gene>
<feature type="compositionally biased region" description="Gly residues" evidence="1">
    <location>
        <begin position="19"/>
        <end position="32"/>
    </location>
</feature>
<evidence type="ECO:0000313" key="2">
    <source>
        <dbReference type="EMBL" id="EIE20391.1"/>
    </source>
</evidence>
<dbReference type="AlphaFoldDB" id="I0YPS2"/>
<feature type="region of interest" description="Disordered" evidence="1">
    <location>
        <begin position="1"/>
        <end position="143"/>
    </location>
</feature>
<organism evidence="2 3">
    <name type="scientific">Coccomyxa subellipsoidea (strain C-169)</name>
    <name type="common">Green microalga</name>
    <dbReference type="NCBI Taxonomy" id="574566"/>
    <lineage>
        <taxon>Eukaryota</taxon>
        <taxon>Viridiplantae</taxon>
        <taxon>Chlorophyta</taxon>
        <taxon>core chlorophytes</taxon>
        <taxon>Trebouxiophyceae</taxon>
        <taxon>Trebouxiophyceae incertae sedis</taxon>
        <taxon>Coccomyxaceae</taxon>
        <taxon>Coccomyxa</taxon>
        <taxon>Coccomyxa subellipsoidea</taxon>
    </lineage>
</organism>
<comment type="caution">
    <text evidence="2">The sequence shown here is derived from an EMBL/GenBank/DDBJ whole genome shotgun (WGS) entry which is preliminary data.</text>
</comment>
<dbReference type="Proteomes" id="UP000007264">
    <property type="component" value="Unassembled WGS sequence"/>
</dbReference>
<dbReference type="OrthoDB" id="10524545at2759"/>
<proteinExistence type="predicted"/>
<sequence>MSDHAKETRTQQGENQMGLFGGTGPVLGGSAGGQNYSLASMLDRANAKKSGDSSAAGAKDKKDLGDPLMSTGTKDLLEGSGLLPGAKGGWEPRTPIPKQSAPAAHGGEGAHQSRPEVPDLHPAMSEGARNLLEGSGLLPERKK</sequence>
<evidence type="ECO:0000256" key="1">
    <source>
        <dbReference type="SAM" id="MobiDB-lite"/>
    </source>
</evidence>
<reference evidence="2 3" key="1">
    <citation type="journal article" date="2012" name="Genome Biol.">
        <title>The genome of the polar eukaryotic microalga coccomyxa subellipsoidea reveals traits of cold adaptation.</title>
        <authorList>
            <person name="Blanc G."/>
            <person name="Agarkova I."/>
            <person name="Grimwood J."/>
            <person name="Kuo A."/>
            <person name="Brueggeman A."/>
            <person name="Dunigan D."/>
            <person name="Gurnon J."/>
            <person name="Ladunga I."/>
            <person name="Lindquist E."/>
            <person name="Lucas S."/>
            <person name="Pangilinan J."/>
            <person name="Proschold T."/>
            <person name="Salamov A."/>
            <person name="Schmutz J."/>
            <person name="Weeks D."/>
            <person name="Yamada T."/>
            <person name="Claverie J.M."/>
            <person name="Grigoriev I."/>
            <person name="Van Etten J."/>
            <person name="Lomsadze A."/>
            <person name="Borodovsky M."/>
        </authorList>
    </citation>
    <scope>NUCLEOTIDE SEQUENCE [LARGE SCALE GENOMIC DNA]</scope>
    <source>
        <strain evidence="2 3">C-169</strain>
    </source>
</reference>
<dbReference type="EMBL" id="AGSI01000015">
    <property type="protein sequence ID" value="EIE20391.1"/>
    <property type="molecule type" value="Genomic_DNA"/>
</dbReference>
<dbReference type="RefSeq" id="XP_005644935.1">
    <property type="nucleotide sequence ID" value="XM_005644878.1"/>
</dbReference>